<dbReference type="InterPro" id="IPR036736">
    <property type="entry name" value="ACP-like_sf"/>
</dbReference>
<dbReference type="InterPro" id="IPR009081">
    <property type="entry name" value="PP-bd_ACP"/>
</dbReference>
<organism evidence="2 3">
    <name type="scientific">Azospirillum baldaniorum</name>
    <dbReference type="NCBI Taxonomy" id="1064539"/>
    <lineage>
        <taxon>Bacteria</taxon>
        <taxon>Pseudomonadati</taxon>
        <taxon>Pseudomonadota</taxon>
        <taxon>Alphaproteobacteria</taxon>
        <taxon>Rhodospirillales</taxon>
        <taxon>Azospirillaceae</taxon>
        <taxon>Azospirillum</taxon>
    </lineage>
</organism>
<gene>
    <name evidence="2" type="ORF">AZOBR_70200</name>
</gene>
<evidence type="ECO:0000313" key="2">
    <source>
        <dbReference type="EMBL" id="CCC97564.1"/>
    </source>
</evidence>
<dbReference type="Proteomes" id="UP000007319">
    <property type="component" value="Chromosome"/>
</dbReference>
<keyword evidence="3" id="KW-1185">Reference proteome</keyword>
<dbReference type="SUPFAM" id="SSF47336">
    <property type="entry name" value="ACP-like"/>
    <property type="match status" value="1"/>
</dbReference>
<dbReference type="RefSeq" id="WP_014239849.1">
    <property type="nucleotide sequence ID" value="NC_016617.1"/>
</dbReference>
<dbReference type="Gene3D" id="1.10.1200.10">
    <property type="entry name" value="ACP-like"/>
    <property type="match status" value="1"/>
</dbReference>
<protein>
    <recommendedName>
        <fullName evidence="1">Carrier domain-containing protein</fullName>
    </recommendedName>
</protein>
<dbReference type="KEGG" id="abs:AZOBR_70200"/>
<sequence length="91" mass="9731">MLNAREIENAIVEEIRLLLTGTDLAGVEIGSDCHLTRTLHLDSLMMASLLIALEGRFGRDPFLEDLSIADVASVGDLVRAYQPVAAAPALA</sequence>
<accession>A0A9P1NLK7</accession>
<name>A0A9P1NLK7_9PROT</name>
<dbReference type="PROSITE" id="PS50075">
    <property type="entry name" value="CARRIER"/>
    <property type="match status" value="1"/>
</dbReference>
<dbReference type="EMBL" id="HE577327">
    <property type="protein sequence ID" value="CCC97564.1"/>
    <property type="molecule type" value="Genomic_DNA"/>
</dbReference>
<evidence type="ECO:0000313" key="3">
    <source>
        <dbReference type="Proteomes" id="UP000007319"/>
    </source>
</evidence>
<dbReference type="AlphaFoldDB" id="A0A9P1NLK7"/>
<proteinExistence type="predicted"/>
<feature type="domain" description="Carrier" evidence="1">
    <location>
        <begin position="6"/>
        <end position="85"/>
    </location>
</feature>
<evidence type="ECO:0000259" key="1">
    <source>
        <dbReference type="PROSITE" id="PS50075"/>
    </source>
</evidence>
<reference evidence="2 3" key="1">
    <citation type="journal article" date="2011" name="PLoS Genet.">
        <title>Azospirillum genomes reveal transition of bacteria from aquatic to terrestrial environments.</title>
        <authorList>
            <person name="Wisniewski-Dye F."/>
            <person name="Borziak K."/>
            <person name="Khalsa-Moyers G."/>
            <person name="Alexandre G."/>
            <person name="Sukharnikov L.O."/>
            <person name="Wuichet K."/>
            <person name="Hurst G.B."/>
            <person name="McDonald W.H."/>
            <person name="Robertson J.S."/>
            <person name="Barbe V."/>
            <person name="Calteau A."/>
            <person name="Rouy Z."/>
            <person name="Mangenot S."/>
            <person name="Prigent-Combaret C."/>
            <person name="Normand P."/>
            <person name="Boyer M."/>
            <person name="Siguier P."/>
            <person name="Dessaux Y."/>
            <person name="Elmerich C."/>
            <person name="Condemine G."/>
            <person name="Krishnen G."/>
            <person name="Kennedy I."/>
            <person name="Paterson A.H."/>
            <person name="Gonzalez V."/>
            <person name="Mavingui P."/>
            <person name="Zhulin I.B."/>
        </authorList>
    </citation>
    <scope>NUCLEOTIDE SEQUENCE [LARGE SCALE GENOMIC DNA]</scope>
    <source>
        <strain evidence="2 3">Sp245</strain>
    </source>
</reference>